<gene>
    <name evidence="1" type="ORF">GCM10008967_17070</name>
</gene>
<sequence>MEPIQKMMDELNLENNIKMEDIPNIDLYMDQVIQLFETHFNDSKRNQEEKVMTKTMINNYAKGKLFFPIQNKKYSKEHIMLISMIYQLKGSLSINDIKSVLDQVNQKVVEEEFNIGDLYHCFLSLTRQNVQKFQGDILESEELVKQEVNMFADDKDTNYLEQVLMITSLVHMSNLYRKLAEKMVDQLSVEKQEAGKKDKNKT</sequence>
<dbReference type="RefSeq" id="WP_343798167.1">
    <property type="nucleotide sequence ID" value="NZ_BAAADJ010000017.1"/>
</dbReference>
<proteinExistence type="predicted"/>
<reference evidence="1 2" key="1">
    <citation type="journal article" date="2019" name="Int. J. Syst. Evol. Microbiol.">
        <title>The Global Catalogue of Microorganisms (GCM) 10K type strain sequencing project: providing services to taxonomists for standard genome sequencing and annotation.</title>
        <authorList>
            <consortium name="The Broad Institute Genomics Platform"/>
            <consortium name="The Broad Institute Genome Sequencing Center for Infectious Disease"/>
            <person name="Wu L."/>
            <person name="Ma J."/>
        </authorList>
    </citation>
    <scope>NUCLEOTIDE SEQUENCE [LARGE SCALE GENOMIC DNA]</scope>
    <source>
        <strain evidence="1 2">JCM 9731</strain>
    </source>
</reference>
<organism evidence="1 2">
    <name type="scientific">Bacillus carboniphilus</name>
    <dbReference type="NCBI Taxonomy" id="86663"/>
    <lineage>
        <taxon>Bacteria</taxon>
        <taxon>Bacillati</taxon>
        <taxon>Bacillota</taxon>
        <taxon>Bacilli</taxon>
        <taxon>Bacillales</taxon>
        <taxon>Bacillaceae</taxon>
        <taxon>Bacillus</taxon>
    </lineage>
</organism>
<dbReference type="Proteomes" id="UP001500782">
    <property type="component" value="Unassembled WGS sequence"/>
</dbReference>
<name>A0ABN0W7U7_9BACI</name>
<dbReference type="EMBL" id="BAAADJ010000017">
    <property type="protein sequence ID" value="GAA0327126.1"/>
    <property type="molecule type" value="Genomic_DNA"/>
</dbReference>
<dbReference type="PANTHER" id="PTHR40056">
    <property type="entry name" value="HYPOTHETICAL CYTOSOLIC PROTEIN"/>
    <property type="match status" value="1"/>
</dbReference>
<dbReference type="PANTHER" id="PTHR40056:SF1">
    <property type="entry name" value="DUF1836 DOMAIN-CONTAINING PROTEIN"/>
    <property type="match status" value="1"/>
</dbReference>
<comment type="caution">
    <text evidence="1">The sequence shown here is derived from an EMBL/GenBank/DDBJ whole genome shotgun (WGS) entry which is preliminary data.</text>
</comment>
<evidence type="ECO:0000313" key="2">
    <source>
        <dbReference type="Proteomes" id="UP001500782"/>
    </source>
</evidence>
<dbReference type="InterPro" id="IPR014975">
    <property type="entry name" value="DUF1836"/>
</dbReference>
<accession>A0ABN0W7U7</accession>
<protein>
    <submittedName>
        <fullName evidence="1">DUF1836 domain-containing protein</fullName>
    </submittedName>
</protein>
<dbReference type="Pfam" id="PF08876">
    <property type="entry name" value="DUF1836"/>
    <property type="match status" value="1"/>
</dbReference>
<evidence type="ECO:0000313" key="1">
    <source>
        <dbReference type="EMBL" id="GAA0327126.1"/>
    </source>
</evidence>
<keyword evidence="2" id="KW-1185">Reference proteome</keyword>